<keyword evidence="2" id="KW-1185">Reference proteome</keyword>
<sequence length="267" mass="30607">MYPNPADENKPLYFVIDTVHILKNIRNNWLNKRNQDFKYPNFSNMEISETASFEALKEMHASESTSLLNKWGLLEDGITLTKETHFALKHTTEALIHMSNFLLEKENFNYFLYDKIQTDNLEERFGKYRQLAGSQYHVSVRQIFESEAKLRIQAVMPLALTSHNFGEIIFDVNCVDDASLPSQEENAECNVADILANNCIVDEDDLDEISDTMWPLLTYIGGCCSHQITKKLKCNYCVEFLKGSNSENTRLIAASDRGGLSYPHEDV</sequence>
<evidence type="ECO:0008006" key="3">
    <source>
        <dbReference type="Google" id="ProtNLM"/>
    </source>
</evidence>
<gene>
    <name evidence="1" type="ORF">ILUMI_16448</name>
</gene>
<dbReference type="EMBL" id="VTPC01063192">
    <property type="protein sequence ID" value="KAF2889725.1"/>
    <property type="molecule type" value="Genomic_DNA"/>
</dbReference>
<feature type="non-terminal residue" evidence="1">
    <location>
        <position position="1"/>
    </location>
</feature>
<reference evidence="1" key="1">
    <citation type="submission" date="2019-08" db="EMBL/GenBank/DDBJ databases">
        <title>The genome of the North American firefly Photinus pyralis.</title>
        <authorList>
            <consortium name="Photinus pyralis genome working group"/>
            <person name="Fallon T.R."/>
            <person name="Sander Lower S.E."/>
            <person name="Weng J.-K."/>
        </authorList>
    </citation>
    <scope>NUCLEOTIDE SEQUENCE</scope>
    <source>
        <strain evidence="1">TRF0915ILg1</strain>
        <tissue evidence="1">Whole body</tissue>
    </source>
</reference>
<evidence type="ECO:0000313" key="2">
    <source>
        <dbReference type="Proteomes" id="UP000801492"/>
    </source>
</evidence>
<dbReference type="Proteomes" id="UP000801492">
    <property type="component" value="Unassembled WGS sequence"/>
</dbReference>
<accession>A0A8K0G2W0</accession>
<protein>
    <recommendedName>
        <fullName evidence="3">Transposable element P transposase</fullName>
    </recommendedName>
</protein>
<dbReference type="OrthoDB" id="6771146at2759"/>
<comment type="caution">
    <text evidence="1">The sequence shown here is derived from an EMBL/GenBank/DDBJ whole genome shotgun (WGS) entry which is preliminary data.</text>
</comment>
<proteinExistence type="predicted"/>
<dbReference type="AlphaFoldDB" id="A0A8K0G2W0"/>
<name>A0A8K0G2W0_IGNLU</name>
<organism evidence="1 2">
    <name type="scientific">Ignelater luminosus</name>
    <name type="common">Cucubano</name>
    <name type="synonym">Pyrophorus luminosus</name>
    <dbReference type="NCBI Taxonomy" id="2038154"/>
    <lineage>
        <taxon>Eukaryota</taxon>
        <taxon>Metazoa</taxon>
        <taxon>Ecdysozoa</taxon>
        <taxon>Arthropoda</taxon>
        <taxon>Hexapoda</taxon>
        <taxon>Insecta</taxon>
        <taxon>Pterygota</taxon>
        <taxon>Neoptera</taxon>
        <taxon>Endopterygota</taxon>
        <taxon>Coleoptera</taxon>
        <taxon>Polyphaga</taxon>
        <taxon>Elateriformia</taxon>
        <taxon>Elateroidea</taxon>
        <taxon>Elateridae</taxon>
        <taxon>Agrypninae</taxon>
        <taxon>Pyrophorini</taxon>
        <taxon>Ignelater</taxon>
    </lineage>
</organism>
<evidence type="ECO:0000313" key="1">
    <source>
        <dbReference type="EMBL" id="KAF2889725.1"/>
    </source>
</evidence>